<feature type="region of interest" description="Disordered" evidence="2">
    <location>
        <begin position="346"/>
        <end position="504"/>
    </location>
</feature>
<proteinExistence type="inferred from homology"/>
<keyword evidence="4" id="KW-1185">Reference proteome</keyword>
<dbReference type="Proteomes" id="UP001219518">
    <property type="component" value="Unassembled WGS sequence"/>
</dbReference>
<feature type="region of interest" description="Disordered" evidence="2">
    <location>
        <begin position="289"/>
        <end position="334"/>
    </location>
</feature>
<organism evidence="3 4">
    <name type="scientific">Frankliniella fusca</name>
    <dbReference type="NCBI Taxonomy" id="407009"/>
    <lineage>
        <taxon>Eukaryota</taxon>
        <taxon>Metazoa</taxon>
        <taxon>Ecdysozoa</taxon>
        <taxon>Arthropoda</taxon>
        <taxon>Hexapoda</taxon>
        <taxon>Insecta</taxon>
        <taxon>Pterygota</taxon>
        <taxon>Neoptera</taxon>
        <taxon>Paraneoptera</taxon>
        <taxon>Thysanoptera</taxon>
        <taxon>Terebrantia</taxon>
        <taxon>Thripoidea</taxon>
        <taxon>Thripidae</taxon>
        <taxon>Frankliniella</taxon>
    </lineage>
</organism>
<feature type="compositionally biased region" description="Low complexity" evidence="2">
    <location>
        <begin position="168"/>
        <end position="184"/>
    </location>
</feature>
<evidence type="ECO:0000256" key="1">
    <source>
        <dbReference type="ARBA" id="ARBA00005361"/>
    </source>
</evidence>
<dbReference type="InterPro" id="IPR038586">
    <property type="entry name" value="Tctex-1-like_sf"/>
</dbReference>
<reference evidence="3" key="2">
    <citation type="journal article" date="2023" name="BMC Genomics">
        <title>Pest status, molecular evolution, and epigenetic factors derived from the genome assembly of Frankliniella fusca, a thysanopteran phytovirus vector.</title>
        <authorList>
            <person name="Catto M.A."/>
            <person name="Labadie P.E."/>
            <person name="Jacobson A.L."/>
            <person name="Kennedy G.G."/>
            <person name="Srinivasan R."/>
            <person name="Hunt B.G."/>
        </authorList>
    </citation>
    <scope>NUCLEOTIDE SEQUENCE</scope>
    <source>
        <strain evidence="3">PL_HMW_Pooled</strain>
    </source>
</reference>
<feature type="compositionally biased region" description="Polar residues" evidence="2">
    <location>
        <begin position="387"/>
        <end position="399"/>
    </location>
</feature>
<protein>
    <submittedName>
        <fullName evidence="3">Tctex1 domain-containing protein 4</fullName>
    </submittedName>
</protein>
<dbReference type="Pfam" id="PF03645">
    <property type="entry name" value="Tctex-1"/>
    <property type="match status" value="1"/>
</dbReference>
<evidence type="ECO:0000256" key="2">
    <source>
        <dbReference type="SAM" id="MobiDB-lite"/>
    </source>
</evidence>
<feature type="compositionally biased region" description="Gly residues" evidence="2">
    <location>
        <begin position="138"/>
        <end position="148"/>
    </location>
</feature>
<accession>A0AAE1GT69</accession>
<feature type="compositionally biased region" description="Basic and acidic residues" evidence="2">
    <location>
        <begin position="187"/>
        <end position="196"/>
    </location>
</feature>
<comment type="similarity">
    <text evidence="1">Belongs to the dynein light chain Tctex-type family.</text>
</comment>
<feature type="compositionally biased region" description="Basic and acidic residues" evidence="2">
    <location>
        <begin position="815"/>
        <end position="825"/>
    </location>
</feature>
<reference evidence="3" key="1">
    <citation type="submission" date="2021-07" db="EMBL/GenBank/DDBJ databases">
        <authorList>
            <person name="Catto M.A."/>
            <person name="Jacobson A."/>
            <person name="Kennedy G."/>
            <person name="Labadie P."/>
            <person name="Hunt B.G."/>
            <person name="Srinivasan R."/>
        </authorList>
    </citation>
    <scope>NUCLEOTIDE SEQUENCE</scope>
    <source>
        <strain evidence="3">PL_HMW_Pooled</strain>
        <tissue evidence="3">Head</tissue>
    </source>
</reference>
<comment type="caution">
    <text evidence="3">The sequence shown here is derived from an EMBL/GenBank/DDBJ whole genome shotgun (WGS) entry which is preliminary data.</text>
</comment>
<feature type="compositionally biased region" description="Basic and acidic residues" evidence="2">
    <location>
        <begin position="563"/>
        <end position="580"/>
    </location>
</feature>
<feature type="region of interest" description="Disordered" evidence="2">
    <location>
        <begin position="65"/>
        <end position="274"/>
    </location>
</feature>
<feature type="compositionally biased region" description="Polar residues" evidence="2">
    <location>
        <begin position="454"/>
        <end position="465"/>
    </location>
</feature>
<feature type="region of interest" description="Disordered" evidence="2">
    <location>
        <begin position="695"/>
        <end position="728"/>
    </location>
</feature>
<feature type="compositionally biased region" description="Basic and acidic residues" evidence="2">
    <location>
        <begin position="440"/>
        <end position="449"/>
    </location>
</feature>
<feature type="compositionally biased region" description="Low complexity" evidence="2">
    <location>
        <begin position="645"/>
        <end position="667"/>
    </location>
</feature>
<dbReference type="AlphaFoldDB" id="A0AAE1GT69"/>
<feature type="region of interest" description="Disordered" evidence="2">
    <location>
        <begin position="809"/>
        <end position="835"/>
    </location>
</feature>
<dbReference type="InterPro" id="IPR005334">
    <property type="entry name" value="Tctex-1-like"/>
</dbReference>
<feature type="compositionally biased region" description="Pro residues" evidence="2">
    <location>
        <begin position="213"/>
        <end position="222"/>
    </location>
</feature>
<name>A0AAE1GT69_9NEOP</name>
<feature type="compositionally biased region" description="Low complexity" evidence="2">
    <location>
        <begin position="528"/>
        <end position="546"/>
    </location>
</feature>
<feature type="compositionally biased region" description="Low complexity" evidence="2">
    <location>
        <begin position="601"/>
        <end position="627"/>
    </location>
</feature>
<sequence length="980" mass="101031">MSDSKRQPARAALRGTRGRGASREGKPAPAGSIRKTSQIRRGDSSFEVLDFPRVSEQTVASAYEVLADSPPRRNTPSLQSAYEVFADDVPQPPPAAPGEGSRPRAREGSRSSSQGFSRDSADTVIRVGEPSSHQPQRPGGGGAGGPGGHRPPEGSSAAAVGGGGGAGAAPRGASAGPPRQGPSAVHLRVESAEPLHHAAVRQADTAPATALEVPPPPPPPHPSTTATAEDLAGLLRLSLSHGPPRERSFLAGLSATGSFARPESRETVSTTLSDRAVYTTGLAGFLSAANAGSRTPSSASQQSAVSRSVSSARLDKGTSPSPGTGNAGGENLVADSAVPWGGVAGREEVGRATSFQKPTGQGGQDQGPVRQRGTVRIDIGHDGAASPKSSGLNIVGQNSRVREEVTDGEENARQSMTGRSVTDQERVGERGGAGAGGARADQDHADQEGLGRTSALSVTSRSTLTEAAAIPSTAAHDPDTSRSTSGLGGHGDAADRPPPAAGAAAAVAPLVSAMGAARLGREGLTSRRAAAASAAAPEQTAQVAPAGDAARERTGQDGGRLLSEAKDLSARGGSGKDDRSQSGAKIRSASASGLAMGMGDSPAPAAAPVSATPAETEVLRSPAVPGPVLGPGAGDRPASSLAQHAAPSLSASVSRSASPTAPASARVRGGLRPALEAPGKQQVDQVIVREGKAIVVQPPQPSEPQDPDEERQGQGQGQGQGRAGLRRSRSAVFSIKRPPPANPAGPAQRIDPDLKRLIQHIDTVLPKGVQKLLMQLENHPDLGVMALHAAALHRHRRLSSALRELQELQAQAQEQARRRPAEKAPKTTQPQPARARWRRGLLFRMTVKPSTPPPPPPLPPTQRPDMLDLERSLLDALRLGLGVEEHGSGGSPDGHVGYAEAWAPDACRILAAHVARVASKLQQLQRYKLACVVRIIQKKQQRLCCHLAALWDSQCDGYCSVVYETDTLVAHGLLMIVYWD</sequence>
<feature type="region of interest" description="Disordered" evidence="2">
    <location>
        <begin position="1"/>
        <end position="45"/>
    </location>
</feature>
<evidence type="ECO:0000313" key="4">
    <source>
        <dbReference type="Proteomes" id="UP001219518"/>
    </source>
</evidence>
<dbReference type="Gene3D" id="3.30.1140.40">
    <property type="entry name" value="Tctex-1"/>
    <property type="match status" value="1"/>
</dbReference>
<evidence type="ECO:0000313" key="3">
    <source>
        <dbReference type="EMBL" id="KAK3908664.1"/>
    </source>
</evidence>
<feature type="region of interest" description="Disordered" evidence="2">
    <location>
        <begin position="528"/>
        <end position="667"/>
    </location>
</feature>
<feature type="compositionally biased region" description="Low complexity" evidence="2">
    <location>
        <begin position="297"/>
        <end position="312"/>
    </location>
</feature>
<dbReference type="CDD" id="cd21451">
    <property type="entry name" value="DLC-like_TCTEX1D"/>
    <property type="match status" value="1"/>
</dbReference>
<gene>
    <name evidence="3" type="ORF">KUF71_019013</name>
</gene>
<dbReference type="EMBL" id="JAHWGI010000069">
    <property type="protein sequence ID" value="KAK3908664.1"/>
    <property type="molecule type" value="Genomic_DNA"/>
</dbReference>